<dbReference type="Proteomes" id="UP000019460">
    <property type="component" value="Unassembled WGS sequence"/>
</dbReference>
<feature type="transmembrane region" description="Helical" evidence="1">
    <location>
        <begin position="20"/>
        <end position="39"/>
    </location>
</feature>
<organism evidence="2 3">
    <name type="scientific">Imhoffiella purpurea</name>
    <dbReference type="NCBI Taxonomy" id="1249627"/>
    <lineage>
        <taxon>Bacteria</taxon>
        <taxon>Pseudomonadati</taxon>
        <taxon>Pseudomonadota</taxon>
        <taxon>Gammaproteobacteria</taxon>
        <taxon>Chromatiales</taxon>
        <taxon>Chromatiaceae</taxon>
        <taxon>Imhoffiella</taxon>
    </lineage>
</organism>
<dbReference type="eggNOG" id="ENOG5033ID4">
    <property type="taxonomic scope" value="Bacteria"/>
</dbReference>
<name>W9VDL1_9GAMM</name>
<dbReference type="EMBL" id="AONC01000029">
    <property type="protein sequence ID" value="EXJ15076.1"/>
    <property type="molecule type" value="Genomic_DNA"/>
</dbReference>
<reference evidence="2 3" key="1">
    <citation type="submission" date="2012-11" db="EMBL/GenBank/DDBJ databases">
        <title>Genome assembly of Thiorhodococcus sp. AK35.</title>
        <authorList>
            <person name="Nupur N."/>
            <person name="Khatri I."/>
            <person name="Subramanian S."/>
            <person name="Pinnaka A."/>
        </authorList>
    </citation>
    <scope>NUCLEOTIDE SEQUENCE [LARGE SCALE GENOMIC DNA]</scope>
    <source>
        <strain evidence="2 3">AK35</strain>
    </source>
</reference>
<evidence type="ECO:0000313" key="2">
    <source>
        <dbReference type="EMBL" id="EXJ15076.1"/>
    </source>
</evidence>
<dbReference type="AlphaFoldDB" id="W9VDL1"/>
<protein>
    <submittedName>
        <fullName evidence="2">Uncharacterized protein</fullName>
    </submittedName>
</protein>
<dbReference type="RefSeq" id="WP_081763446.1">
    <property type="nucleotide sequence ID" value="NZ_AONC01000029.1"/>
</dbReference>
<dbReference type="STRING" id="1249627.D779_1630"/>
<evidence type="ECO:0000313" key="3">
    <source>
        <dbReference type="Proteomes" id="UP000019460"/>
    </source>
</evidence>
<keyword evidence="1" id="KW-1133">Transmembrane helix</keyword>
<evidence type="ECO:0000256" key="1">
    <source>
        <dbReference type="SAM" id="Phobius"/>
    </source>
</evidence>
<sequence length="178" mass="19202">MNPGPERESVTHREGSGSWTLGLWIGSGLLAVVLIAGLAQRFWPLLHPDAIALAQPEPGCDLHLGACRASFADGATLTLGIRPRPISVMVPLQLDVGIEGLEPSEVEIDFVGVDMNMGFNRVRLVALGDGRYRGQGMLPVCVRAHMIWEARVLLHTARGIMAAPFRFETDRARNSAAG</sequence>
<keyword evidence="1" id="KW-0472">Membrane</keyword>
<keyword evidence="1" id="KW-0812">Transmembrane</keyword>
<accession>W9VDL1</accession>
<keyword evidence="3" id="KW-1185">Reference proteome</keyword>
<comment type="caution">
    <text evidence="2">The sequence shown here is derived from an EMBL/GenBank/DDBJ whole genome shotgun (WGS) entry which is preliminary data.</text>
</comment>
<proteinExistence type="predicted"/>
<gene>
    <name evidence="2" type="ORF">D779_1630</name>
</gene>